<dbReference type="Pfam" id="PF13505">
    <property type="entry name" value="OMP_b-brl"/>
    <property type="match status" value="1"/>
</dbReference>
<proteinExistence type="predicted"/>
<evidence type="ECO:0000313" key="5">
    <source>
        <dbReference type="Proteomes" id="UP000267469"/>
    </source>
</evidence>
<protein>
    <recommendedName>
        <fullName evidence="3">Outer membrane protein beta-barrel domain-containing protein</fullName>
    </recommendedName>
</protein>
<evidence type="ECO:0000313" key="4">
    <source>
        <dbReference type="EMBL" id="RNL69278.1"/>
    </source>
</evidence>
<comment type="caution">
    <text evidence="4">The sequence shown here is derived from an EMBL/GenBank/DDBJ whole genome shotgun (WGS) entry which is preliminary data.</text>
</comment>
<reference evidence="4 5" key="1">
    <citation type="submission" date="2018-10" db="EMBL/GenBank/DDBJ databases">
        <title>Sinomicrobium pectinilyticum sp. nov., a pectinase-producing bacterium isolated from alkaline and saline soil, and emended description of the genus Sinomicrobium.</title>
        <authorList>
            <person name="Cheng B."/>
            <person name="Li C."/>
            <person name="Lai Q."/>
            <person name="Du M."/>
            <person name="Shao Z."/>
            <person name="Xu P."/>
            <person name="Yang C."/>
        </authorList>
    </citation>
    <scope>NUCLEOTIDE SEQUENCE [LARGE SCALE GENOMIC DNA]</scope>
    <source>
        <strain evidence="4 5">5DNS001</strain>
    </source>
</reference>
<dbReference type="OrthoDB" id="942200at2"/>
<accession>A0A3N0D0U8</accession>
<dbReference type="SUPFAM" id="SSF103515">
    <property type="entry name" value="Autotransporter"/>
    <property type="match status" value="1"/>
</dbReference>
<evidence type="ECO:0000256" key="1">
    <source>
        <dbReference type="ARBA" id="ARBA00022729"/>
    </source>
</evidence>
<evidence type="ECO:0000259" key="3">
    <source>
        <dbReference type="Pfam" id="PF13505"/>
    </source>
</evidence>
<keyword evidence="1 2" id="KW-0732">Signal</keyword>
<gene>
    <name evidence="4" type="ORF">ED312_22380</name>
</gene>
<organism evidence="4 5">
    <name type="scientific">Sinomicrobium pectinilyticum</name>
    <dbReference type="NCBI Taxonomy" id="1084421"/>
    <lineage>
        <taxon>Bacteria</taxon>
        <taxon>Pseudomonadati</taxon>
        <taxon>Bacteroidota</taxon>
        <taxon>Flavobacteriia</taxon>
        <taxon>Flavobacteriales</taxon>
        <taxon>Flavobacteriaceae</taxon>
        <taxon>Sinomicrobium</taxon>
    </lineage>
</organism>
<feature type="chain" id="PRO_5018227184" description="Outer membrane protein beta-barrel domain-containing protein" evidence="2">
    <location>
        <begin position="37"/>
        <end position="202"/>
    </location>
</feature>
<name>A0A3N0D0U8_SINP1</name>
<dbReference type="EMBL" id="RJTM01000180">
    <property type="protein sequence ID" value="RNL69278.1"/>
    <property type="molecule type" value="Genomic_DNA"/>
</dbReference>
<feature type="domain" description="Outer membrane protein beta-barrel" evidence="3">
    <location>
        <begin position="23"/>
        <end position="179"/>
    </location>
</feature>
<dbReference type="InterPro" id="IPR027385">
    <property type="entry name" value="Beta-barrel_OMP"/>
</dbReference>
<feature type="signal peptide" evidence="2">
    <location>
        <begin position="1"/>
        <end position="36"/>
    </location>
</feature>
<dbReference type="AlphaFoldDB" id="A0A3N0D0U8"/>
<dbReference type="InterPro" id="IPR036709">
    <property type="entry name" value="Autotransporte_beta_dom_sf"/>
</dbReference>
<dbReference type="RefSeq" id="WP_123218247.1">
    <property type="nucleotide sequence ID" value="NZ_RJTM01000180.1"/>
</dbReference>
<evidence type="ECO:0000256" key="2">
    <source>
        <dbReference type="SAM" id="SignalP"/>
    </source>
</evidence>
<sequence length="202" mass="22273">MQKNYYSPKKFRLLPSLGKTVSLAIFIALTSNAAIAQTTKGQYIRASIGYGISAPYDDVDTYGSGFYAQGEYLFNLRTWFSLRPYAGVIFTKTRKDDSAQREPDDKITSNAFLIGGKARVTAPIPWVAPYVEGGIGASLGSFETYTAYTDIKKNGLLWHIPFSLGLQLGPEHNFDLGFTYYFHPSAEQFAGALAFGLSFPVD</sequence>
<dbReference type="Proteomes" id="UP000267469">
    <property type="component" value="Unassembled WGS sequence"/>
</dbReference>
<keyword evidence="5" id="KW-1185">Reference proteome</keyword>